<reference evidence="2 3" key="1">
    <citation type="submission" date="2018-11" db="EMBL/GenBank/DDBJ databases">
        <authorList>
            <consortium name="Pathogen Informatics"/>
        </authorList>
    </citation>
    <scope>NUCLEOTIDE SEQUENCE [LARGE SCALE GENOMIC DNA]</scope>
    <source>
        <strain>Denwood</strain>
        <strain evidence="3">Zambia</strain>
    </source>
</reference>
<feature type="compositionally biased region" description="Basic and acidic residues" evidence="1">
    <location>
        <begin position="16"/>
        <end position="27"/>
    </location>
</feature>
<sequence>MKQLHDTTKKLSGKYSKPERPVKDKEGSQSPKSNNSVTDGWNTSRNS</sequence>
<gene>
    <name evidence="2" type="ORF">SMTD_LOCUS20873</name>
</gene>
<accession>A0A183Q2N5</accession>
<feature type="compositionally biased region" description="Polar residues" evidence="1">
    <location>
        <begin position="28"/>
        <end position="47"/>
    </location>
</feature>
<dbReference type="Proteomes" id="UP000269396">
    <property type="component" value="Unassembled WGS sequence"/>
</dbReference>
<evidence type="ECO:0000256" key="1">
    <source>
        <dbReference type="SAM" id="MobiDB-lite"/>
    </source>
</evidence>
<evidence type="ECO:0000313" key="2">
    <source>
        <dbReference type="EMBL" id="VDP83559.1"/>
    </source>
</evidence>
<keyword evidence="3" id="KW-1185">Reference proteome</keyword>
<dbReference type="EMBL" id="UZAL01045593">
    <property type="protein sequence ID" value="VDP83559.1"/>
    <property type="molecule type" value="Genomic_DNA"/>
</dbReference>
<evidence type="ECO:0000313" key="3">
    <source>
        <dbReference type="Proteomes" id="UP000269396"/>
    </source>
</evidence>
<proteinExistence type="predicted"/>
<feature type="region of interest" description="Disordered" evidence="1">
    <location>
        <begin position="1"/>
        <end position="47"/>
    </location>
</feature>
<protein>
    <submittedName>
        <fullName evidence="2">Uncharacterized protein</fullName>
    </submittedName>
</protein>
<name>A0A183Q2N5_9TREM</name>
<dbReference type="AlphaFoldDB" id="A0A183Q2N5"/>
<organism evidence="2 3">
    <name type="scientific">Schistosoma mattheei</name>
    <dbReference type="NCBI Taxonomy" id="31246"/>
    <lineage>
        <taxon>Eukaryota</taxon>
        <taxon>Metazoa</taxon>
        <taxon>Spiralia</taxon>
        <taxon>Lophotrochozoa</taxon>
        <taxon>Platyhelminthes</taxon>
        <taxon>Trematoda</taxon>
        <taxon>Digenea</taxon>
        <taxon>Strigeidida</taxon>
        <taxon>Schistosomatoidea</taxon>
        <taxon>Schistosomatidae</taxon>
        <taxon>Schistosoma</taxon>
    </lineage>
</organism>